<keyword evidence="5 16" id="KW-0732">Signal</keyword>
<dbReference type="GO" id="GO:0031902">
    <property type="term" value="C:late endosome membrane"/>
    <property type="evidence" value="ECO:0007669"/>
    <property type="project" value="UniProtKB-SubCell"/>
</dbReference>
<dbReference type="PANTHER" id="PTHR14971">
    <property type="entry name" value="VESICULAR, OVEREXPRESSED IN CANCER, PROSURVIVAL PROTEIN 1"/>
    <property type="match status" value="1"/>
</dbReference>
<dbReference type="GO" id="GO:0005765">
    <property type="term" value="C:lysosomal membrane"/>
    <property type="evidence" value="ECO:0007669"/>
    <property type="project" value="UniProtKB-SubCell"/>
</dbReference>
<accession>A0AAZ3NXK1</accession>
<keyword evidence="7" id="KW-1133">Transmembrane helix</keyword>
<evidence type="ECO:0000256" key="10">
    <source>
        <dbReference type="ARBA" id="ARBA00023163"/>
    </source>
</evidence>
<dbReference type="InterPro" id="IPR026229">
    <property type="entry name" value="VOPP1"/>
</dbReference>
<dbReference type="AlphaFoldDB" id="A0AAZ3NXK1"/>
<dbReference type="GeneTree" id="ENSGT00390000015821"/>
<name>A0AAZ3NXK1_ONCTS</name>
<comment type="similarity">
    <text evidence="3">Belongs to the VOPP1/ECOP family.</text>
</comment>
<evidence type="ECO:0000256" key="2">
    <source>
        <dbReference type="ARBA" id="ARBA00004363"/>
    </source>
</evidence>
<evidence type="ECO:0000256" key="5">
    <source>
        <dbReference type="ARBA" id="ARBA00022729"/>
    </source>
</evidence>
<evidence type="ECO:0000313" key="18">
    <source>
        <dbReference type="Proteomes" id="UP000694402"/>
    </source>
</evidence>
<keyword evidence="8" id="KW-0805">Transcription regulation</keyword>
<evidence type="ECO:0000256" key="16">
    <source>
        <dbReference type="SAM" id="SignalP"/>
    </source>
</evidence>
<evidence type="ECO:0000256" key="11">
    <source>
        <dbReference type="ARBA" id="ARBA00023228"/>
    </source>
</evidence>
<keyword evidence="12" id="KW-0968">Cytoplasmic vesicle</keyword>
<proteinExistence type="inferred from homology"/>
<evidence type="ECO:0000256" key="8">
    <source>
        <dbReference type="ARBA" id="ARBA00023015"/>
    </source>
</evidence>
<keyword evidence="9" id="KW-0472">Membrane</keyword>
<dbReference type="PRINTS" id="PR02068">
    <property type="entry name" value="VOPPROTEIN1"/>
</dbReference>
<keyword evidence="11" id="KW-0458">Lysosome</keyword>
<sequence>MKNLLPWIVLTFWIFLECIEAKKSCWYFEGGYPIYFICRSYEDCCGTRCCVRALSIQRLWYFCIPATWHGGLRRPWRHDITPHPHLPHPARPCPHERLPSTALVLQPPTPALRTGVPDTREEVKAASVCGVIDGDHWRPLRFFSFMVTSSRAELTGQGEEGTSTVCLPLLYLHHQPKS</sequence>
<comment type="subcellular location">
    <subcellularLocation>
        <location evidence="1">Cytoplasmic vesicle membrane</location>
        <topology evidence="1">Single-pass type I membrane protein</topology>
    </subcellularLocation>
    <subcellularLocation>
        <location evidence="13">Late endosome membrane</location>
        <topology evidence="13">Single-pass membrane protein</topology>
    </subcellularLocation>
    <subcellularLocation>
        <location evidence="2">Lysosome membrane</location>
        <topology evidence="2">Single-pass membrane protein</topology>
    </subcellularLocation>
</comment>
<evidence type="ECO:0000256" key="9">
    <source>
        <dbReference type="ARBA" id="ARBA00023136"/>
    </source>
</evidence>
<dbReference type="PANTHER" id="PTHR14971:SF2">
    <property type="entry name" value="VESICULAR, OVEREXPRESSED IN CANCER, PROSURVIVAL PROTEIN 1"/>
    <property type="match status" value="1"/>
</dbReference>
<reference evidence="18" key="1">
    <citation type="journal article" date="2018" name="PLoS ONE">
        <title>Chinook salmon (Oncorhynchus tshawytscha) genome and transcriptome.</title>
        <authorList>
            <person name="Christensen K.A."/>
            <person name="Leong J.S."/>
            <person name="Sakhrani D."/>
            <person name="Biagi C.A."/>
            <person name="Minkley D.R."/>
            <person name="Withler R.E."/>
            <person name="Rondeau E.B."/>
            <person name="Koop B.F."/>
            <person name="Devlin R.H."/>
        </authorList>
    </citation>
    <scope>NUCLEOTIDE SEQUENCE [LARGE SCALE GENOMIC DNA]</scope>
</reference>
<organism evidence="17 18">
    <name type="scientific">Oncorhynchus tshawytscha</name>
    <name type="common">Chinook salmon</name>
    <name type="synonym">Salmo tshawytscha</name>
    <dbReference type="NCBI Taxonomy" id="74940"/>
    <lineage>
        <taxon>Eukaryota</taxon>
        <taxon>Metazoa</taxon>
        <taxon>Chordata</taxon>
        <taxon>Craniata</taxon>
        <taxon>Vertebrata</taxon>
        <taxon>Euteleostomi</taxon>
        <taxon>Actinopterygii</taxon>
        <taxon>Neopterygii</taxon>
        <taxon>Teleostei</taxon>
        <taxon>Protacanthopterygii</taxon>
        <taxon>Salmoniformes</taxon>
        <taxon>Salmonidae</taxon>
        <taxon>Salmoninae</taxon>
        <taxon>Oncorhynchus</taxon>
    </lineage>
</organism>
<dbReference type="Proteomes" id="UP000694402">
    <property type="component" value="Unassembled WGS sequence"/>
</dbReference>
<feature type="chain" id="PRO_5044196362" description="WW domain binding protein VOPP1" evidence="16">
    <location>
        <begin position="22"/>
        <end position="178"/>
    </location>
</feature>
<reference evidence="17" key="2">
    <citation type="submission" date="2025-08" db="UniProtKB">
        <authorList>
            <consortium name="Ensembl"/>
        </authorList>
    </citation>
    <scope>IDENTIFICATION</scope>
</reference>
<evidence type="ECO:0000256" key="6">
    <source>
        <dbReference type="ARBA" id="ARBA00022753"/>
    </source>
</evidence>
<evidence type="ECO:0000256" key="1">
    <source>
        <dbReference type="ARBA" id="ARBA00004358"/>
    </source>
</evidence>
<evidence type="ECO:0000256" key="7">
    <source>
        <dbReference type="ARBA" id="ARBA00022989"/>
    </source>
</evidence>
<evidence type="ECO:0000313" key="17">
    <source>
        <dbReference type="Ensembl" id="ENSOTSP00005108996.1"/>
    </source>
</evidence>
<evidence type="ECO:0000256" key="12">
    <source>
        <dbReference type="ARBA" id="ARBA00023329"/>
    </source>
</evidence>
<feature type="signal peptide" evidence="16">
    <location>
        <begin position="1"/>
        <end position="21"/>
    </location>
</feature>
<evidence type="ECO:0000256" key="14">
    <source>
        <dbReference type="ARBA" id="ARBA00035708"/>
    </source>
</evidence>
<evidence type="ECO:0000256" key="13">
    <source>
        <dbReference type="ARBA" id="ARBA00035628"/>
    </source>
</evidence>
<keyword evidence="18" id="KW-1185">Reference proteome</keyword>
<protein>
    <recommendedName>
        <fullName evidence="14">WW domain binding protein VOPP1</fullName>
    </recommendedName>
    <alternativeName>
        <fullName evidence="15">Vesicular, overexpressed in cancer, prosurvival protein 1</fullName>
    </alternativeName>
</protein>
<keyword evidence="10" id="KW-0804">Transcription</keyword>
<gene>
    <name evidence="17" type="primary">LOC112227838</name>
</gene>
<evidence type="ECO:0000256" key="3">
    <source>
        <dbReference type="ARBA" id="ARBA00006655"/>
    </source>
</evidence>
<reference evidence="17" key="3">
    <citation type="submission" date="2025-09" db="UniProtKB">
        <authorList>
            <consortium name="Ensembl"/>
        </authorList>
    </citation>
    <scope>IDENTIFICATION</scope>
</reference>
<evidence type="ECO:0000256" key="15">
    <source>
        <dbReference type="ARBA" id="ARBA00035715"/>
    </source>
</evidence>
<keyword evidence="6" id="KW-0967">Endosome</keyword>
<keyword evidence="4" id="KW-0812">Transmembrane</keyword>
<dbReference type="Ensembl" id="ENSOTST00005163483.1">
    <property type="protein sequence ID" value="ENSOTSP00005108996.1"/>
    <property type="gene ID" value="ENSOTSG00005058907.1"/>
</dbReference>
<evidence type="ECO:0000256" key="4">
    <source>
        <dbReference type="ARBA" id="ARBA00022692"/>
    </source>
</evidence>